<name>A0ACC1YV52_MELAZ</name>
<dbReference type="EMBL" id="CM051394">
    <property type="protein sequence ID" value="KAJ4727351.1"/>
    <property type="molecule type" value="Genomic_DNA"/>
</dbReference>
<evidence type="ECO:0000313" key="1">
    <source>
        <dbReference type="EMBL" id="KAJ4727351.1"/>
    </source>
</evidence>
<comment type="caution">
    <text evidence="1">The sequence shown here is derived from an EMBL/GenBank/DDBJ whole genome shotgun (WGS) entry which is preliminary data.</text>
</comment>
<protein>
    <submittedName>
        <fullName evidence="1">Ent-kaurenoic acid oxidase</fullName>
    </submittedName>
</protein>
<dbReference type="Proteomes" id="UP001164539">
    <property type="component" value="Chromosome 1"/>
</dbReference>
<organism evidence="1 2">
    <name type="scientific">Melia azedarach</name>
    <name type="common">Chinaberry tree</name>
    <dbReference type="NCBI Taxonomy" id="155640"/>
    <lineage>
        <taxon>Eukaryota</taxon>
        <taxon>Viridiplantae</taxon>
        <taxon>Streptophyta</taxon>
        <taxon>Embryophyta</taxon>
        <taxon>Tracheophyta</taxon>
        <taxon>Spermatophyta</taxon>
        <taxon>Magnoliopsida</taxon>
        <taxon>eudicotyledons</taxon>
        <taxon>Gunneridae</taxon>
        <taxon>Pentapetalae</taxon>
        <taxon>rosids</taxon>
        <taxon>malvids</taxon>
        <taxon>Sapindales</taxon>
        <taxon>Meliaceae</taxon>
        <taxon>Melia</taxon>
    </lineage>
</organism>
<proteinExistence type="predicted"/>
<evidence type="ECO:0000313" key="2">
    <source>
        <dbReference type="Proteomes" id="UP001164539"/>
    </source>
</evidence>
<keyword evidence="2" id="KW-1185">Reference proteome</keyword>
<sequence length="210" mass="23802">MEFRMSSIWVALFCIFATSTLLKWVLKRANYLFYETKLGEIKEVFSSSMVIWVGLSSAICDLDALESIKQSCSGTRVVVTTPETCKRVFTDDGGFKPGWPISTVKLIGKKSFAGISYEEHKRLRCLTAVPVNGHEAFSLYLQYIEENTALNYGVRAMAINLPGFAYHRALKVRKNLVAILQSMVDERRKQRKGNNLGKKKDMSKGDKFYC</sequence>
<reference evidence="1 2" key="1">
    <citation type="journal article" date="2023" name="Science">
        <title>Complex scaffold remodeling in plant triterpene biosynthesis.</title>
        <authorList>
            <person name="De La Pena R."/>
            <person name="Hodgson H."/>
            <person name="Liu J.C."/>
            <person name="Stephenson M.J."/>
            <person name="Martin A.C."/>
            <person name="Owen C."/>
            <person name="Harkess A."/>
            <person name="Leebens-Mack J."/>
            <person name="Jimenez L.E."/>
            <person name="Osbourn A."/>
            <person name="Sattely E.S."/>
        </authorList>
    </citation>
    <scope>NUCLEOTIDE SEQUENCE [LARGE SCALE GENOMIC DNA]</scope>
    <source>
        <strain evidence="2">cv. JPN11</strain>
        <tissue evidence="1">Leaf</tissue>
    </source>
</reference>
<accession>A0ACC1YV52</accession>
<gene>
    <name evidence="1" type="ORF">OWV82_000461</name>
</gene>